<proteinExistence type="predicted"/>
<comment type="subcellular location">
    <subcellularLocation>
        <location evidence="2">Cell membrane</location>
    </subcellularLocation>
</comment>
<accession>A0A6M0H1Z0</accession>
<evidence type="ECO:0000259" key="13">
    <source>
        <dbReference type="PROSITE" id="PS50109"/>
    </source>
</evidence>
<keyword evidence="11 12" id="KW-0472">Membrane</keyword>
<dbReference type="PANTHER" id="PTHR43547">
    <property type="entry name" value="TWO-COMPONENT HISTIDINE KINASE"/>
    <property type="match status" value="1"/>
</dbReference>
<keyword evidence="8 14" id="KW-0418">Kinase</keyword>
<dbReference type="InterPro" id="IPR011110">
    <property type="entry name" value="Reg_prop"/>
</dbReference>
<dbReference type="Pfam" id="PF07495">
    <property type="entry name" value="Y_Y_Y"/>
    <property type="match status" value="1"/>
</dbReference>
<dbReference type="SUPFAM" id="SSF47384">
    <property type="entry name" value="Homodimeric domain of signal transducing histidine kinase"/>
    <property type="match status" value="1"/>
</dbReference>
<evidence type="ECO:0000256" key="6">
    <source>
        <dbReference type="ARBA" id="ARBA00022679"/>
    </source>
</evidence>
<keyword evidence="7" id="KW-0547">Nucleotide-binding</keyword>
<dbReference type="Pfam" id="PF02518">
    <property type="entry name" value="HATPase_c"/>
    <property type="match status" value="1"/>
</dbReference>
<dbReference type="SMART" id="SM00387">
    <property type="entry name" value="HATPase_c"/>
    <property type="match status" value="1"/>
</dbReference>
<dbReference type="InterPro" id="IPR004358">
    <property type="entry name" value="Sig_transdc_His_kin-like_C"/>
</dbReference>
<reference evidence="14 15" key="1">
    <citation type="submission" date="2020-02" db="EMBL/GenBank/DDBJ databases">
        <title>Genome assembly of a novel Clostridium senegalense strain.</title>
        <authorList>
            <person name="Gupta T.B."/>
            <person name="Jauregui R."/>
            <person name="Maclean P."/>
            <person name="Nawarathana A."/>
            <person name="Brightwell G."/>
        </authorList>
    </citation>
    <scope>NUCLEOTIDE SEQUENCE [LARGE SCALE GENOMIC DNA]</scope>
    <source>
        <strain evidence="14 15">AGRFS4</strain>
    </source>
</reference>
<evidence type="ECO:0000256" key="12">
    <source>
        <dbReference type="SAM" id="Phobius"/>
    </source>
</evidence>
<dbReference type="InterPro" id="IPR036890">
    <property type="entry name" value="HATPase_C_sf"/>
</dbReference>
<evidence type="ECO:0000256" key="4">
    <source>
        <dbReference type="ARBA" id="ARBA00022475"/>
    </source>
</evidence>
<dbReference type="Gene3D" id="2.60.40.10">
    <property type="entry name" value="Immunoglobulins"/>
    <property type="match status" value="1"/>
</dbReference>
<dbReference type="InterPro" id="IPR013783">
    <property type="entry name" value="Ig-like_fold"/>
</dbReference>
<evidence type="ECO:0000256" key="8">
    <source>
        <dbReference type="ARBA" id="ARBA00022777"/>
    </source>
</evidence>
<dbReference type="GO" id="GO:0005524">
    <property type="term" value="F:ATP binding"/>
    <property type="evidence" value="ECO:0007669"/>
    <property type="project" value="UniProtKB-KW"/>
</dbReference>
<dbReference type="Pfam" id="PF07494">
    <property type="entry name" value="Reg_prop"/>
    <property type="match status" value="8"/>
</dbReference>
<evidence type="ECO:0000256" key="9">
    <source>
        <dbReference type="ARBA" id="ARBA00022840"/>
    </source>
</evidence>
<dbReference type="Gene3D" id="2.130.10.10">
    <property type="entry name" value="YVTN repeat-like/Quinoprotein amine dehydrogenase"/>
    <property type="match status" value="2"/>
</dbReference>
<dbReference type="SUPFAM" id="SSF63829">
    <property type="entry name" value="Calcium-dependent phosphotriesterase"/>
    <property type="match status" value="4"/>
</dbReference>
<dbReference type="InterPro" id="IPR015943">
    <property type="entry name" value="WD40/YVTN_repeat-like_dom_sf"/>
</dbReference>
<feature type="domain" description="Histidine kinase" evidence="13">
    <location>
        <begin position="831"/>
        <end position="1053"/>
    </location>
</feature>
<evidence type="ECO:0000256" key="5">
    <source>
        <dbReference type="ARBA" id="ARBA00022553"/>
    </source>
</evidence>
<keyword evidence="6" id="KW-0808">Transferase</keyword>
<dbReference type="GO" id="GO:0000155">
    <property type="term" value="F:phosphorelay sensor kinase activity"/>
    <property type="evidence" value="ECO:0007669"/>
    <property type="project" value="InterPro"/>
</dbReference>
<keyword evidence="10" id="KW-0902">Two-component regulatory system</keyword>
<dbReference type="InterPro" id="IPR003661">
    <property type="entry name" value="HisK_dim/P_dom"/>
</dbReference>
<keyword evidence="15" id="KW-1185">Reference proteome</keyword>
<evidence type="ECO:0000256" key="10">
    <source>
        <dbReference type="ARBA" id="ARBA00023012"/>
    </source>
</evidence>
<dbReference type="EC" id="2.7.13.3" evidence="3"/>
<dbReference type="AlphaFoldDB" id="A0A6M0H1Z0"/>
<dbReference type="PROSITE" id="PS50109">
    <property type="entry name" value="HIS_KIN"/>
    <property type="match status" value="1"/>
</dbReference>
<feature type="transmembrane region" description="Helical" evidence="12">
    <location>
        <begin position="770"/>
        <end position="790"/>
    </location>
</feature>
<dbReference type="InterPro" id="IPR011123">
    <property type="entry name" value="Y_Y_Y"/>
</dbReference>
<evidence type="ECO:0000256" key="7">
    <source>
        <dbReference type="ARBA" id="ARBA00022741"/>
    </source>
</evidence>
<dbReference type="Pfam" id="PF00512">
    <property type="entry name" value="HisKA"/>
    <property type="match status" value="1"/>
</dbReference>
<evidence type="ECO:0000256" key="11">
    <source>
        <dbReference type="ARBA" id="ARBA00023136"/>
    </source>
</evidence>
<sequence length="1057" mass="121814">MKEKIIMIFIFLIIFCIKSYSVYGVTEIHKLNFENITVDDGLSQSSVNVIFQDSEGYIWIGTDDGLNRYDGHQFYVYRYDEENISINSNCISDIFEDAEGYLWIGTSRGINKISKDGKVLETYNAYSDLSHYKIIDIMEDSNERIWVATENGLNIIDKKTKKVDKFFNEINDSNSLSSDFITSICEDINGDVWIGTNNGLNKFEVKNNKLIRYDNDLVNGTYITKVYNDNEKIFIGTKENGLFELNIKTNKMSKYNYEDLNGNISSIFKDDSENMWIGSDNGLINIKDNNFITYKNSYYDSQSLVSDNVLSITQDKSGLIWVGTYGGISIFNPNKLFTHYKRIPMIEETLSSDQVSGIYEDDEGLIWLGTKNDGLNVLDRYNNSIKVFKKDDIKSISDNQIWQITGKGNEIWIATSNGLNKFNKNTGKFTSYYHEDNENSLINNDVRSLFIDNKGILWIGTTNGVCTLDSNGNFKDYSYIFNDNNIMDKSITSIYEDEYGDIWFGTSIDGGIVKYNRDTEEVKNYIHIKGESNTISFNAIKCITGDGIGNLWIATSYGINKFNIKNEKFITYNDKNGLSNNFTYGILIDDDKNPWISTNNGICKYNIERDSFTVFDITDGLQNKEFNTYSYFKSKNGEMFFGGTSGFNSFYPKNINKPDYTAKVKIESLKFNTKDINITKNIELKYDENYLNFEFFLPDFKNTAQTTYYYKLQGLDDDWIDSENRNYAKYTNIPPGNYKFLVTARSSNGNWSNPTELNIKILNPPWKSGWAYLIYLLVILLIIYIAWNYVKILESIIFERTHQLNIKFAENEELYKQVIEVEKYKNNYFVNLSHELRTPLNLILSSVQLITNLNQSKDGISRNKLEEYMLVLQRNSKRLLRLINNIIDTSRIEAGEYKLHIAKVDIIYIVEELALSMKNFVENNGIELIIDPEIEEFEIECDVDTIERCLINLIGNAVKFTEKGGKIEVIVWTDSYKVYIDIKDTGIGIDKKYHESIFNRFSQTYSKSTEEHGGSGLGLTVTKQIIELHNGEIKVESELGKGSKFTLILPINQTKKH</sequence>
<dbReference type="InterPro" id="IPR005467">
    <property type="entry name" value="His_kinase_dom"/>
</dbReference>
<dbReference type="CDD" id="cd16922">
    <property type="entry name" value="HATPase_EvgS-ArcB-TorS-like"/>
    <property type="match status" value="1"/>
</dbReference>
<comment type="caution">
    <text evidence="14">The sequence shown here is derived from an EMBL/GenBank/DDBJ whole genome shotgun (WGS) entry which is preliminary data.</text>
</comment>
<organism evidence="14 15">
    <name type="scientific">Clostridium senegalense</name>
    <dbReference type="NCBI Taxonomy" id="1465809"/>
    <lineage>
        <taxon>Bacteria</taxon>
        <taxon>Bacillati</taxon>
        <taxon>Bacillota</taxon>
        <taxon>Clostridia</taxon>
        <taxon>Eubacteriales</taxon>
        <taxon>Clostridiaceae</taxon>
        <taxon>Clostridium</taxon>
    </lineage>
</organism>
<dbReference type="Gene3D" id="1.10.287.130">
    <property type="match status" value="1"/>
</dbReference>
<keyword evidence="12" id="KW-0812">Transmembrane</keyword>
<dbReference type="InterPro" id="IPR036097">
    <property type="entry name" value="HisK_dim/P_sf"/>
</dbReference>
<dbReference type="Proteomes" id="UP000481872">
    <property type="component" value="Unassembled WGS sequence"/>
</dbReference>
<gene>
    <name evidence="14" type="ORF">G3M99_06610</name>
</gene>
<dbReference type="Gene3D" id="3.30.565.10">
    <property type="entry name" value="Histidine kinase-like ATPase, C-terminal domain"/>
    <property type="match status" value="1"/>
</dbReference>
<evidence type="ECO:0000256" key="1">
    <source>
        <dbReference type="ARBA" id="ARBA00000085"/>
    </source>
</evidence>
<keyword evidence="4" id="KW-1003">Cell membrane</keyword>
<dbReference type="CDD" id="cd00082">
    <property type="entry name" value="HisKA"/>
    <property type="match status" value="1"/>
</dbReference>
<evidence type="ECO:0000313" key="15">
    <source>
        <dbReference type="Proteomes" id="UP000481872"/>
    </source>
</evidence>
<evidence type="ECO:0000256" key="2">
    <source>
        <dbReference type="ARBA" id="ARBA00004236"/>
    </source>
</evidence>
<dbReference type="EMBL" id="JAAGPU010000009">
    <property type="protein sequence ID" value="NEU04537.1"/>
    <property type="molecule type" value="Genomic_DNA"/>
</dbReference>
<evidence type="ECO:0000313" key="14">
    <source>
        <dbReference type="EMBL" id="NEU04537.1"/>
    </source>
</evidence>
<keyword evidence="12" id="KW-1133">Transmembrane helix</keyword>
<comment type="catalytic activity">
    <reaction evidence="1">
        <text>ATP + protein L-histidine = ADP + protein N-phospho-L-histidine.</text>
        <dbReference type="EC" id="2.7.13.3"/>
    </reaction>
</comment>
<keyword evidence="9" id="KW-0067">ATP-binding</keyword>
<dbReference type="FunFam" id="3.30.565.10:FF:000023">
    <property type="entry name" value="PAS domain-containing sensor histidine kinase"/>
    <property type="match status" value="1"/>
</dbReference>
<dbReference type="InterPro" id="IPR003594">
    <property type="entry name" value="HATPase_dom"/>
</dbReference>
<dbReference type="SUPFAM" id="SSF55874">
    <property type="entry name" value="ATPase domain of HSP90 chaperone/DNA topoisomerase II/histidine kinase"/>
    <property type="match status" value="1"/>
</dbReference>
<name>A0A6M0H1Z0_9CLOT</name>
<dbReference type="RefSeq" id="WP_199869599.1">
    <property type="nucleotide sequence ID" value="NZ_JAAGPU010000009.1"/>
</dbReference>
<keyword evidence="5" id="KW-0597">Phosphoprotein</keyword>
<evidence type="ECO:0000256" key="3">
    <source>
        <dbReference type="ARBA" id="ARBA00012438"/>
    </source>
</evidence>
<protein>
    <recommendedName>
        <fullName evidence="3">histidine kinase</fullName>
        <ecNumber evidence="3">2.7.13.3</ecNumber>
    </recommendedName>
</protein>
<dbReference type="GO" id="GO:0005886">
    <property type="term" value="C:plasma membrane"/>
    <property type="evidence" value="ECO:0007669"/>
    <property type="project" value="UniProtKB-SubCell"/>
</dbReference>
<dbReference type="SMART" id="SM00388">
    <property type="entry name" value="HisKA"/>
    <property type="match status" value="1"/>
</dbReference>
<dbReference type="PANTHER" id="PTHR43547:SF2">
    <property type="entry name" value="HYBRID SIGNAL TRANSDUCTION HISTIDINE KINASE C"/>
    <property type="match status" value="1"/>
</dbReference>
<dbReference type="PRINTS" id="PR00344">
    <property type="entry name" value="BCTRLSENSOR"/>
</dbReference>